<dbReference type="GO" id="GO:0019441">
    <property type="term" value="P:L-tryptophan catabolic process to kynurenine"/>
    <property type="evidence" value="ECO:0007669"/>
    <property type="project" value="InterPro"/>
</dbReference>
<dbReference type="InterPro" id="IPR037175">
    <property type="entry name" value="KFase_sf"/>
</dbReference>
<dbReference type="PANTHER" id="PTHR34861:SF10">
    <property type="entry name" value="CYCLASE"/>
    <property type="match status" value="1"/>
</dbReference>
<name>A0A428WB72_AMYBA</name>
<gene>
    <name evidence="1" type="ORF">DMA12_27135</name>
</gene>
<accession>A0A428WB72</accession>
<dbReference type="SUPFAM" id="SSF102198">
    <property type="entry name" value="Putative cyclase"/>
    <property type="match status" value="1"/>
</dbReference>
<sequence>MGDQVAVLNGLLQAEVVSLAHPLRVGEARAALSPPYMHALLSPLGTTAGNLPGQSPEIHGATDAISLGAHTGTHVDGLAHVSYRRKLLDGTRIDDPGVQDAAHGIRMRTMENLRPVVSRGVLLDFARWLDVERIPGDYVITPDRLDACAADQGVQIRSGDTVLLRTGYDSIYHDADTFLEAPMPGPDTATAKALTARGIVATGSDTMPYEAVPSPDPLGVHAELIPKAGVFILEMLDLRALSERRPAEFLFVMAPLMISGGTGSPVNPLALIPANA</sequence>
<dbReference type="OrthoDB" id="7067800at2"/>
<evidence type="ECO:0000313" key="2">
    <source>
        <dbReference type="Proteomes" id="UP000286716"/>
    </source>
</evidence>
<evidence type="ECO:0000313" key="1">
    <source>
        <dbReference type="EMBL" id="RSM40359.1"/>
    </source>
</evidence>
<reference evidence="1 2" key="1">
    <citation type="submission" date="2018-05" db="EMBL/GenBank/DDBJ databases">
        <title>Evolution of GPA BGCs.</title>
        <authorList>
            <person name="Waglechner N."/>
            <person name="Wright G.D."/>
        </authorList>
    </citation>
    <scope>NUCLEOTIDE SEQUENCE [LARGE SCALE GENOMIC DNA]</scope>
    <source>
        <strain evidence="1 2">DSM 5908</strain>
    </source>
</reference>
<organism evidence="1 2">
    <name type="scientific">Amycolatopsis balhimycina DSM 5908</name>
    <dbReference type="NCBI Taxonomy" id="1081091"/>
    <lineage>
        <taxon>Bacteria</taxon>
        <taxon>Bacillati</taxon>
        <taxon>Actinomycetota</taxon>
        <taxon>Actinomycetes</taxon>
        <taxon>Pseudonocardiales</taxon>
        <taxon>Pseudonocardiaceae</taxon>
        <taxon>Amycolatopsis</taxon>
    </lineage>
</organism>
<dbReference type="GO" id="GO:0004061">
    <property type="term" value="F:arylformamidase activity"/>
    <property type="evidence" value="ECO:0007669"/>
    <property type="project" value="InterPro"/>
</dbReference>
<comment type="caution">
    <text evidence="1">The sequence shown here is derived from an EMBL/GenBank/DDBJ whole genome shotgun (WGS) entry which is preliminary data.</text>
</comment>
<dbReference type="RefSeq" id="WP_020638734.1">
    <property type="nucleotide sequence ID" value="NZ_QHHU01000040.1"/>
</dbReference>
<dbReference type="EMBL" id="QHHU01000040">
    <property type="protein sequence ID" value="RSM40359.1"/>
    <property type="molecule type" value="Genomic_DNA"/>
</dbReference>
<dbReference type="InterPro" id="IPR007325">
    <property type="entry name" value="KFase/CYL"/>
</dbReference>
<keyword evidence="2" id="KW-1185">Reference proteome</keyword>
<dbReference type="Proteomes" id="UP000286716">
    <property type="component" value="Unassembled WGS sequence"/>
</dbReference>
<protein>
    <submittedName>
        <fullName evidence="1">Cyclase family protein</fullName>
    </submittedName>
</protein>
<dbReference type="AlphaFoldDB" id="A0A428WB72"/>
<dbReference type="Gene3D" id="3.50.30.50">
    <property type="entry name" value="Putative cyclase"/>
    <property type="match status" value="1"/>
</dbReference>
<proteinExistence type="predicted"/>
<dbReference type="PANTHER" id="PTHR34861">
    <property type="match status" value="1"/>
</dbReference>
<dbReference type="Pfam" id="PF04199">
    <property type="entry name" value="Cyclase"/>
    <property type="match status" value="1"/>
</dbReference>